<comment type="caution">
    <text evidence="2">The sequence shown here is derived from an EMBL/GenBank/DDBJ whole genome shotgun (WGS) entry which is preliminary data.</text>
</comment>
<dbReference type="InterPro" id="IPR051333">
    <property type="entry name" value="CLIP_Serine_Protease"/>
</dbReference>
<protein>
    <recommendedName>
        <fullName evidence="1">Peptidase S1 domain-containing protein</fullName>
    </recommendedName>
</protein>
<dbReference type="PRINTS" id="PR00722">
    <property type="entry name" value="CHYMOTRYPSIN"/>
</dbReference>
<dbReference type="InterPro" id="IPR001314">
    <property type="entry name" value="Peptidase_S1A"/>
</dbReference>
<gene>
    <name evidence="2" type="ORF">GCM10010357_03820</name>
</gene>
<evidence type="ECO:0000313" key="2">
    <source>
        <dbReference type="EMBL" id="GAA0386255.1"/>
    </source>
</evidence>
<sequence length="513" mass="54636">MLTAAPAHAVVGEQAKDDTFAFTAKLDIGDERSCSAALVGEQWLVTAASCFADDPAQSLTVRAGTPKVRTTATIGRTDLTRGGGSVVEVVELVPRTDRDLVMARLAAPVTGVAPIGLGANAVLPGEDLWVAGYGRTRDEWVPDRLHHARFTVDALKGNSIALSGKSPDAAVCQGDTGGPAFREIGGRYELAGINSMSGQGGCFGTDETVTSRAAANTRVDDITGWIHSVAYRDVLKQANWKNVAHMASGRFTNAAGAATKRRMDLFVIWKDGSASIFPGSDSTDPKTAFSTEHKVAKAGSDWQYASAIAAGNFAGSGTDGLFVRWKDAEVTEYGHLDLKGAHDEKTLKKKKKLDPKNFWNNARLITVGRYGGNNLHDDVLVLWENGSTSLYTDVHSKGLNGYSQLSPAANSWKNAIQISAGEFNGKKTSDLLVQWKDGGTSVFPGVDAKGYHGRTEINKTGSAWKNAHILTTGAFTNNDDRVNDILISWNNGNLGLYPDVDGNGTHGGIELLK</sequence>
<feature type="domain" description="Peptidase S1" evidence="1">
    <location>
        <begin position="10"/>
        <end position="231"/>
    </location>
</feature>
<accession>A0ABN0Y7Q2</accession>
<evidence type="ECO:0000313" key="3">
    <source>
        <dbReference type="Proteomes" id="UP001500879"/>
    </source>
</evidence>
<dbReference type="PANTHER" id="PTHR24260">
    <property type="match status" value="1"/>
</dbReference>
<keyword evidence="3" id="KW-1185">Reference proteome</keyword>
<dbReference type="InterPro" id="IPR001254">
    <property type="entry name" value="Trypsin_dom"/>
</dbReference>
<evidence type="ECO:0000259" key="1">
    <source>
        <dbReference type="PROSITE" id="PS50240"/>
    </source>
</evidence>
<name>A0ABN0Y7Q2_9ACTN</name>
<dbReference type="SMART" id="SM00020">
    <property type="entry name" value="Tryp_SPc"/>
    <property type="match status" value="1"/>
</dbReference>
<dbReference type="RefSeq" id="WP_344019008.1">
    <property type="nucleotide sequence ID" value="NZ_BAAABX010000004.1"/>
</dbReference>
<dbReference type="InterPro" id="IPR043504">
    <property type="entry name" value="Peptidase_S1_PA_chymotrypsin"/>
</dbReference>
<dbReference type="PANTHER" id="PTHR24260:SF136">
    <property type="entry name" value="GH08193P-RELATED"/>
    <property type="match status" value="1"/>
</dbReference>
<reference evidence="2 3" key="1">
    <citation type="journal article" date="2019" name="Int. J. Syst. Evol. Microbiol.">
        <title>The Global Catalogue of Microorganisms (GCM) 10K type strain sequencing project: providing services to taxonomists for standard genome sequencing and annotation.</title>
        <authorList>
            <consortium name="The Broad Institute Genomics Platform"/>
            <consortium name="The Broad Institute Genome Sequencing Center for Infectious Disease"/>
            <person name="Wu L."/>
            <person name="Ma J."/>
        </authorList>
    </citation>
    <scope>NUCLEOTIDE SEQUENCE [LARGE SCALE GENOMIC DNA]</scope>
    <source>
        <strain evidence="2 3">JCM 4788</strain>
    </source>
</reference>
<dbReference type="Pfam" id="PF00089">
    <property type="entry name" value="Trypsin"/>
    <property type="match status" value="1"/>
</dbReference>
<organism evidence="2 3">
    <name type="scientific">Streptomyces luteireticuli</name>
    <dbReference type="NCBI Taxonomy" id="173858"/>
    <lineage>
        <taxon>Bacteria</taxon>
        <taxon>Bacillati</taxon>
        <taxon>Actinomycetota</taxon>
        <taxon>Actinomycetes</taxon>
        <taxon>Kitasatosporales</taxon>
        <taxon>Streptomycetaceae</taxon>
        <taxon>Streptomyces</taxon>
    </lineage>
</organism>
<proteinExistence type="predicted"/>
<dbReference type="Gene3D" id="2.40.10.10">
    <property type="entry name" value="Trypsin-like serine proteases"/>
    <property type="match status" value="1"/>
</dbReference>
<dbReference type="InterPro" id="IPR009003">
    <property type="entry name" value="Peptidase_S1_PA"/>
</dbReference>
<dbReference type="EMBL" id="BAAABX010000004">
    <property type="protein sequence ID" value="GAA0386255.1"/>
    <property type="molecule type" value="Genomic_DNA"/>
</dbReference>
<dbReference type="PROSITE" id="PS50240">
    <property type="entry name" value="TRYPSIN_DOM"/>
    <property type="match status" value="1"/>
</dbReference>
<dbReference type="SUPFAM" id="SSF50494">
    <property type="entry name" value="Trypsin-like serine proteases"/>
    <property type="match status" value="1"/>
</dbReference>
<dbReference type="Proteomes" id="UP001500879">
    <property type="component" value="Unassembled WGS sequence"/>
</dbReference>